<proteinExistence type="predicted"/>
<evidence type="ECO:0000313" key="2">
    <source>
        <dbReference type="Proteomes" id="UP001056120"/>
    </source>
</evidence>
<comment type="caution">
    <text evidence="1">The sequence shown here is derived from an EMBL/GenBank/DDBJ whole genome shotgun (WGS) entry which is preliminary data.</text>
</comment>
<dbReference type="EMBL" id="CM042036">
    <property type="protein sequence ID" value="KAI3744931.1"/>
    <property type="molecule type" value="Genomic_DNA"/>
</dbReference>
<evidence type="ECO:0000313" key="1">
    <source>
        <dbReference type="EMBL" id="KAI3744931.1"/>
    </source>
</evidence>
<reference evidence="2" key="1">
    <citation type="journal article" date="2022" name="Mol. Ecol. Resour.">
        <title>The genomes of chicory, endive, great burdock and yacon provide insights into Asteraceae palaeo-polyploidization history and plant inulin production.</title>
        <authorList>
            <person name="Fan W."/>
            <person name="Wang S."/>
            <person name="Wang H."/>
            <person name="Wang A."/>
            <person name="Jiang F."/>
            <person name="Liu H."/>
            <person name="Zhao H."/>
            <person name="Xu D."/>
            <person name="Zhang Y."/>
        </authorList>
    </citation>
    <scope>NUCLEOTIDE SEQUENCE [LARGE SCALE GENOMIC DNA]</scope>
    <source>
        <strain evidence="2">cv. Yunnan</strain>
    </source>
</reference>
<dbReference type="Proteomes" id="UP001056120">
    <property type="component" value="Linkage Group LG19"/>
</dbReference>
<keyword evidence="2" id="KW-1185">Reference proteome</keyword>
<gene>
    <name evidence="1" type="ORF">L1987_58029</name>
</gene>
<organism evidence="1 2">
    <name type="scientific">Smallanthus sonchifolius</name>
    <dbReference type="NCBI Taxonomy" id="185202"/>
    <lineage>
        <taxon>Eukaryota</taxon>
        <taxon>Viridiplantae</taxon>
        <taxon>Streptophyta</taxon>
        <taxon>Embryophyta</taxon>
        <taxon>Tracheophyta</taxon>
        <taxon>Spermatophyta</taxon>
        <taxon>Magnoliopsida</taxon>
        <taxon>eudicotyledons</taxon>
        <taxon>Gunneridae</taxon>
        <taxon>Pentapetalae</taxon>
        <taxon>asterids</taxon>
        <taxon>campanulids</taxon>
        <taxon>Asterales</taxon>
        <taxon>Asteraceae</taxon>
        <taxon>Asteroideae</taxon>
        <taxon>Heliantheae alliance</taxon>
        <taxon>Millerieae</taxon>
        <taxon>Smallanthus</taxon>
    </lineage>
</organism>
<accession>A0ACB9DEM6</accession>
<sequence length="66" mass="7643">MHDHNYSYTKIKPPVDPTISHTLRLFLSHTHTLSLSKPPLYKPPPPLYSPPTLTNTKFKPPYFIKT</sequence>
<protein>
    <submittedName>
        <fullName evidence="1">Uncharacterized protein</fullName>
    </submittedName>
</protein>
<reference evidence="1 2" key="2">
    <citation type="journal article" date="2022" name="Mol. Ecol. Resour.">
        <title>The genomes of chicory, endive, great burdock and yacon provide insights into Asteraceae paleo-polyploidization history and plant inulin production.</title>
        <authorList>
            <person name="Fan W."/>
            <person name="Wang S."/>
            <person name="Wang H."/>
            <person name="Wang A."/>
            <person name="Jiang F."/>
            <person name="Liu H."/>
            <person name="Zhao H."/>
            <person name="Xu D."/>
            <person name="Zhang Y."/>
        </authorList>
    </citation>
    <scope>NUCLEOTIDE SEQUENCE [LARGE SCALE GENOMIC DNA]</scope>
    <source>
        <strain evidence="2">cv. Yunnan</strain>
        <tissue evidence="1">Leaves</tissue>
    </source>
</reference>
<name>A0ACB9DEM6_9ASTR</name>